<dbReference type="Gene3D" id="1.10.10.10">
    <property type="entry name" value="Winged helix-like DNA-binding domain superfamily/Winged helix DNA-binding domain"/>
    <property type="match status" value="1"/>
</dbReference>
<dbReference type="InterPro" id="IPR000524">
    <property type="entry name" value="Tscrpt_reg_HTH_GntR"/>
</dbReference>
<dbReference type="InterPro" id="IPR011711">
    <property type="entry name" value="GntR_C"/>
</dbReference>
<dbReference type="Pfam" id="PF00392">
    <property type="entry name" value="GntR"/>
    <property type="match status" value="1"/>
</dbReference>
<dbReference type="STRING" id="463040.CAL15_16395"/>
<dbReference type="SUPFAM" id="SSF48008">
    <property type="entry name" value="GntR ligand-binding domain-like"/>
    <property type="match status" value="1"/>
</dbReference>
<evidence type="ECO:0000256" key="2">
    <source>
        <dbReference type="ARBA" id="ARBA00023125"/>
    </source>
</evidence>
<dbReference type="GO" id="GO:0003700">
    <property type="term" value="F:DNA-binding transcription factor activity"/>
    <property type="evidence" value="ECO:0007669"/>
    <property type="project" value="InterPro"/>
</dbReference>
<dbReference type="CDD" id="cd07377">
    <property type="entry name" value="WHTH_GntR"/>
    <property type="match status" value="1"/>
</dbReference>
<dbReference type="OrthoDB" id="1040417at2"/>
<dbReference type="RefSeq" id="WP_086079578.1">
    <property type="nucleotide sequence ID" value="NZ_CP021111.1"/>
</dbReference>
<evidence type="ECO:0000256" key="1">
    <source>
        <dbReference type="ARBA" id="ARBA00023015"/>
    </source>
</evidence>
<dbReference type="KEGG" id="bgm:CAL15_16395"/>
<gene>
    <name evidence="5" type="ORF">CAL15_16395</name>
</gene>
<keyword evidence="1" id="KW-0805">Transcription regulation</keyword>
<evidence type="ECO:0000259" key="4">
    <source>
        <dbReference type="PROSITE" id="PS50949"/>
    </source>
</evidence>
<dbReference type="EMBL" id="CP021111">
    <property type="protein sequence ID" value="ARP95818.1"/>
    <property type="molecule type" value="Genomic_DNA"/>
</dbReference>
<dbReference type="InterPro" id="IPR036388">
    <property type="entry name" value="WH-like_DNA-bd_sf"/>
</dbReference>
<evidence type="ECO:0000313" key="6">
    <source>
        <dbReference type="Proteomes" id="UP000194161"/>
    </source>
</evidence>
<organism evidence="5 6">
    <name type="scientific">Bordetella genomosp. 13</name>
    <dbReference type="NCBI Taxonomy" id="463040"/>
    <lineage>
        <taxon>Bacteria</taxon>
        <taxon>Pseudomonadati</taxon>
        <taxon>Pseudomonadota</taxon>
        <taxon>Betaproteobacteria</taxon>
        <taxon>Burkholderiales</taxon>
        <taxon>Alcaligenaceae</taxon>
        <taxon>Bordetella</taxon>
    </lineage>
</organism>
<dbReference type="PRINTS" id="PR00035">
    <property type="entry name" value="HTHGNTR"/>
</dbReference>
<dbReference type="SMART" id="SM00895">
    <property type="entry name" value="FCD"/>
    <property type="match status" value="1"/>
</dbReference>
<protein>
    <recommendedName>
        <fullName evidence="4">HTH gntR-type domain-containing protein</fullName>
    </recommendedName>
</protein>
<dbReference type="PANTHER" id="PTHR43537">
    <property type="entry name" value="TRANSCRIPTIONAL REGULATOR, GNTR FAMILY"/>
    <property type="match status" value="1"/>
</dbReference>
<dbReference type="InterPro" id="IPR036390">
    <property type="entry name" value="WH_DNA-bd_sf"/>
</dbReference>
<reference evidence="5 6" key="1">
    <citation type="submission" date="2017-05" db="EMBL/GenBank/DDBJ databases">
        <title>Complete and WGS of Bordetella genogroups.</title>
        <authorList>
            <person name="Spilker T."/>
            <person name="LiPuma J."/>
        </authorList>
    </citation>
    <scope>NUCLEOTIDE SEQUENCE [LARGE SCALE GENOMIC DNA]</scope>
    <source>
        <strain evidence="5 6">AU7206</strain>
    </source>
</reference>
<dbReference type="Gene3D" id="1.20.120.530">
    <property type="entry name" value="GntR ligand-binding domain-like"/>
    <property type="match status" value="1"/>
</dbReference>
<keyword evidence="2" id="KW-0238">DNA-binding</keyword>
<keyword evidence="3" id="KW-0804">Transcription</keyword>
<dbReference type="Proteomes" id="UP000194161">
    <property type="component" value="Chromosome"/>
</dbReference>
<dbReference type="InterPro" id="IPR008920">
    <property type="entry name" value="TF_FadR/GntR_C"/>
</dbReference>
<dbReference type="SUPFAM" id="SSF46785">
    <property type="entry name" value="Winged helix' DNA-binding domain"/>
    <property type="match status" value="1"/>
</dbReference>
<evidence type="ECO:0000256" key="3">
    <source>
        <dbReference type="ARBA" id="ARBA00023163"/>
    </source>
</evidence>
<proteinExistence type="predicted"/>
<dbReference type="Pfam" id="PF07729">
    <property type="entry name" value="FCD"/>
    <property type="match status" value="1"/>
</dbReference>
<sequence length="236" mass="25651">MPAIRPKSIHDQIVDTLGRQIVSGEFPAHSQIPTEMVLAESLGVGRLALREAMKALAARGLVVIRPKTGTQVLPREHWNLFDPQVLGWHVQNPLDDKFLEDLIELRRAIEPAAARLAAARRDGGDLARMRADFEGMVAARTRDDYIAADLAFHGALLRASGNQFIRQLDGVLSRVLRASFTASRGTHVADGKALALHESLLLACEAGDEAAAQAAVGRLIDRAVTNIQAKARRPRA</sequence>
<dbReference type="PROSITE" id="PS50949">
    <property type="entry name" value="HTH_GNTR"/>
    <property type="match status" value="1"/>
</dbReference>
<dbReference type="AlphaFoldDB" id="A0A1W6ZEM0"/>
<dbReference type="PANTHER" id="PTHR43537:SF44">
    <property type="entry name" value="GNTR FAMILY REGULATORY PROTEIN"/>
    <property type="match status" value="1"/>
</dbReference>
<evidence type="ECO:0000313" key="5">
    <source>
        <dbReference type="EMBL" id="ARP95818.1"/>
    </source>
</evidence>
<accession>A0A1W6ZEM0</accession>
<keyword evidence="6" id="KW-1185">Reference proteome</keyword>
<name>A0A1W6ZEM0_9BORD</name>
<dbReference type="GO" id="GO:0003677">
    <property type="term" value="F:DNA binding"/>
    <property type="evidence" value="ECO:0007669"/>
    <property type="project" value="UniProtKB-KW"/>
</dbReference>
<feature type="domain" description="HTH gntR-type" evidence="4">
    <location>
        <begin position="7"/>
        <end position="75"/>
    </location>
</feature>
<dbReference type="SMART" id="SM00345">
    <property type="entry name" value="HTH_GNTR"/>
    <property type="match status" value="1"/>
</dbReference>